<name>L9KSL6_TUPCH</name>
<comment type="function">
    <text evidence="15">Plays a role in apoptosis. Suppression of the anti-apoptotic members or activation of the pro-apoptotic members of the Bcl-2 family leads to altered mitochondrial membrane permeability resulting in release of cytochrome c into the cytosol. Binding of cytochrome c to Apaf-1 triggers the activation of caspase-9, which then accelerates apoptosis by activating other caspases.</text>
</comment>
<feature type="compositionally biased region" description="Polar residues" evidence="17">
    <location>
        <begin position="194"/>
        <end position="207"/>
    </location>
</feature>
<keyword evidence="11 16" id="KW-0408">Iron</keyword>
<dbReference type="CDD" id="cd11661">
    <property type="entry name" value="SANT_MTA3_like"/>
    <property type="match status" value="1"/>
</dbReference>
<evidence type="ECO:0000256" key="11">
    <source>
        <dbReference type="ARBA" id="ARBA00023004"/>
    </source>
</evidence>
<dbReference type="Pfam" id="PF01448">
    <property type="entry name" value="ELM2"/>
    <property type="match status" value="1"/>
</dbReference>
<keyword evidence="12" id="KW-0805">Transcription regulation</keyword>
<dbReference type="GO" id="GO:0046872">
    <property type="term" value="F:metal ion binding"/>
    <property type="evidence" value="ECO:0007669"/>
    <property type="project" value="UniProtKB-KW"/>
</dbReference>
<protein>
    <submittedName>
        <fullName evidence="21">Mesoderm induction early response protein 3</fullName>
    </submittedName>
</protein>
<evidence type="ECO:0000256" key="3">
    <source>
        <dbReference type="ARBA" id="ARBA00004569"/>
    </source>
</evidence>
<evidence type="ECO:0000256" key="15">
    <source>
        <dbReference type="ARBA" id="ARBA00025038"/>
    </source>
</evidence>
<dbReference type="InParanoid" id="L9KSL6"/>
<evidence type="ECO:0000256" key="14">
    <source>
        <dbReference type="ARBA" id="ARBA00023242"/>
    </source>
</evidence>
<dbReference type="InterPro" id="IPR000949">
    <property type="entry name" value="ELM2_dom"/>
</dbReference>
<dbReference type="GO" id="GO:0032991">
    <property type="term" value="C:protein-containing complex"/>
    <property type="evidence" value="ECO:0007669"/>
    <property type="project" value="UniProtKB-ARBA"/>
</dbReference>
<evidence type="ECO:0000313" key="22">
    <source>
        <dbReference type="Proteomes" id="UP000011518"/>
    </source>
</evidence>
<evidence type="ECO:0000256" key="13">
    <source>
        <dbReference type="ARBA" id="ARBA00023163"/>
    </source>
</evidence>
<accession>L9KSL6</accession>
<evidence type="ECO:0000256" key="17">
    <source>
        <dbReference type="SAM" id="MobiDB-lite"/>
    </source>
</evidence>
<dbReference type="eggNOG" id="KOG4329">
    <property type="taxonomic scope" value="Eukaryota"/>
</dbReference>
<comment type="function">
    <text evidence="1">Electron carrier protein. The oxidized form of the cytochrome c heme group can accept an electron from the heme group of the cytochrome c1 subunit of cytochrome reductase. Cytochrome c then transfers this electron to the cytochrome oxidase complex, the final protein carrier in the mitochondrial electron-transport chain.</text>
</comment>
<evidence type="ECO:0000256" key="6">
    <source>
        <dbReference type="ARBA" id="ARBA00022491"/>
    </source>
</evidence>
<keyword evidence="10" id="KW-0249">Electron transport</keyword>
<dbReference type="STRING" id="246437.L9KSL6"/>
<dbReference type="FunFam" id="1.10.760.10:FF:000001">
    <property type="entry name" value="Cytochrome c iso-1"/>
    <property type="match status" value="1"/>
</dbReference>
<dbReference type="Pfam" id="PF00034">
    <property type="entry name" value="Cytochrom_C"/>
    <property type="match status" value="1"/>
</dbReference>
<dbReference type="Pfam" id="PF19426">
    <property type="entry name" value="MIER1_3_C"/>
    <property type="match status" value="1"/>
</dbReference>
<comment type="subcellular location">
    <subcellularLocation>
        <location evidence="3">Mitochondrion intermembrane space</location>
    </subcellularLocation>
    <subcellularLocation>
        <location evidence="2">Nucleus</location>
    </subcellularLocation>
</comment>
<dbReference type="InterPro" id="IPR040138">
    <property type="entry name" value="MIER/MTA"/>
</dbReference>
<keyword evidence="8 16" id="KW-0349">Heme</keyword>
<dbReference type="Proteomes" id="UP000011518">
    <property type="component" value="Unassembled WGS sequence"/>
</dbReference>
<dbReference type="AlphaFoldDB" id="L9KSL6"/>
<feature type="domain" description="SANT" evidence="20">
    <location>
        <begin position="350"/>
        <end position="402"/>
    </location>
</feature>
<keyword evidence="14" id="KW-0539">Nucleus</keyword>
<evidence type="ECO:0000256" key="1">
    <source>
        <dbReference type="ARBA" id="ARBA00002555"/>
    </source>
</evidence>
<evidence type="ECO:0000256" key="4">
    <source>
        <dbReference type="ARBA" id="ARBA00006488"/>
    </source>
</evidence>
<dbReference type="InterPro" id="IPR036909">
    <property type="entry name" value="Cyt_c-like_dom_sf"/>
</dbReference>
<keyword evidence="5" id="KW-0813">Transport</keyword>
<feature type="domain" description="ELM2" evidence="19">
    <location>
        <begin position="247"/>
        <end position="345"/>
    </location>
</feature>
<dbReference type="InterPro" id="IPR045787">
    <property type="entry name" value="MIER1/3_C"/>
</dbReference>
<keyword evidence="7" id="KW-0597">Phosphoprotein</keyword>
<reference evidence="22" key="2">
    <citation type="journal article" date="2013" name="Nat. Commun.">
        <title>Genome of the Chinese tree shrew.</title>
        <authorList>
            <person name="Fan Y."/>
            <person name="Huang Z.Y."/>
            <person name="Cao C.C."/>
            <person name="Chen C.S."/>
            <person name="Chen Y.X."/>
            <person name="Fan D.D."/>
            <person name="He J."/>
            <person name="Hou H.L."/>
            <person name="Hu L."/>
            <person name="Hu X.T."/>
            <person name="Jiang X.T."/>
            <person name="Lai R."/>
            <person name="Lang Y.S."/>
            <person name="Liang B."/>
            <person name="Liao S.G."/>
            <person name="Mu D."/>
            <person name="Ma Y.Y."/>
            <person name="Niu Y.Y."/>
            <person name="Sun X.Q."/>
            <person name="Xia J.Q."/>
            <person name="Xiao J."/>
            <person name="Xiong Z.Q."/>
            <person name="Xu L."/>
            <person name="Yang L."/>
            <person name="Zhang Y."/>
            <person name="Zhao W."/>
            <person name="Zhao X.D."/>
            <person name="Zheng Y.T."/>
            <person name="Zhou J.M."/>
            <person name="Zhu Y.B."/>
            <person name="Zhang G.J."/>
            <person name="Wang J."/>
            <person name="Yao Y.G."/>
        </authorList>
    </citation>
    <scope>NUCLEOTIDE SEQUENCE [LARGE SCALE GENOMIC DNA]</scope>
</reference>
<proteinExistence type="inferred from homology"/>
<evidence type="ECO:0000259" key="19">
    <source>
        <dbReference type="PROSITE" id="PS51156"/>
    </source>
</evidence>
<evidence type="ECO:0000256" key="2">
    <source>
        <dbReference type="ARBA" id="ARBA00004123"/>
    </source>
</evidence>
<dbReference type="InterPro" id="IPR001005">
    <property type="entry name" value="SANT/Myb"/>
</dbReference>
<keyword evidence="6" id="KW-0678">Repressor</keyword>
<dbReference type="SUPFAM" id="SSF46689">
    <property type="entry name" value="Homeodomain-like"/>
    <property type="match status" value="1"/>
</dbReference>
<feature type="region of interest" description="Disordered" evidence="17">
    <location>
        <begin position="186"/>
        <end position="242"/>
    </location>
</feature>
<evidence type="ECO:0000259" key="18">
    <source>
        <dbReference type="PROSITE" id="PS51007"/>
    </source>
</evidence>
<reference evidence="22" key="1">
    <citation type="submission" date="2012-07" db="EMBL/GenBank/DDBJ databases">
        <title>Genome of the Chinese tree shrew, a rising model animal genetically related to primates.</title>
        <authorList>
            <person name="Zhang G."/>
            <person name="Fan Y."/>
            <person name="Yao Y."/>
            <person name="Huang Z."/>
        </authorList>
    </citation>
    <scope>NUCLEOTIDE SEQUENCE [LARGE SCALE GENOMIC DNA]</scope>
</reference>
<dbReference type="PRINTS" id="PR00604">
    <property type="entry name" value="CYTCHRMECIAB"/>
</dbReference>
<evidence type="ECO:0000256" key="10">
    <source>
        <dbReference type="ARBA" id="ARBA00022982"/>
    </source>
</evidence>
<keyword evidence="9 16" id="KW-0479">Metal-binding</keyword>
<feature type="domain" description="Cytochrome c" evidence="18">
    <location>
        <begin position="2"/>
        <end position="103"/>
    </location>
</feature>
<dbReference type="GO" id="GO:0003714">
    <property type="term" value="F:transcription corepressor activity"/>
    <property type="evidence" value="ECO:0007669"/>
    <property type="project" value="TreeGrafter"/>
</dbReference>
<feature type="compositionally biased region" description="Acidic residues" evidence="17">
    <location>
        <begin position="227"/>
        <end position="236"/>
    </location>
</feature>
<evidence type="ECO:0000256" key="7">
    <source>
        <dbReference type="ARBA" id="ARBA00022553"/>
    </source>
</evidence>
<gene>
    <name evidence="21" type="ORF">TREES_T100005314</name>
</gene>
<evidence type="ECO:0000256" key="9">
    <source>
        <dbReference type="ARBA" id="ARBA00022723"/>
    </source>
</evidence>
<dbReference type="FunFam" id="1.10.10.60:FF:000025">
    <property type="entry name" value="Mesoderm induction early response 1, transcriptional regulator"/>
    <property type="match status" value="1"/>
</dbReference>
<dbReference type="InterPro" id="IPR009056">
    <property type="entry name" value="Cyt_c-like_dom"/>
</dbReference>
<dbReference type="GO" id="GO:0009055">
    <property type="term" value="F:electron transfer activity"/>
    <property type="evidence" value="ECO:0007669"/>
    <property type="project" value="InterPro"/>
</dbReference>
<evidence type="ECO:0000256" key="16">
    <source>
        <dbReference type="PROSITE-ProRule" id="PRU00433"/>
    </source>
</evidence>
<dbReference type="Gene3D" id="1.10.760.10">
    <property type="entry name" value="Cytochrome c-like domain"/>
    <property type="match status" value="1"/>
</dbReference>
<dbReference type="SUPFAM" id="SSF46626">
    <property type="entry name" value="Cytochrome c"/>
    <property type="match status" value="1"/>
</dbReference>
<dbReference type="InterPro" id="IPR017884">
    <property type="entry name" value="SANT_dom"/>
</dbReference>
<evidence type="ECO:0000256" key="8">
    <source>
        <dbReference type="ARBA" id="ARBA00022617"/>
    </source>
</evidence>
<dbReference type="GO" id="GO:0042826">
    <property type="term" value="F:histone deacetylase binding"/>
    <property type="evidence" value="ECO:0007669"/>
    <property type="project" value="TreeGrafter"/>
</dbReference>
<dbReference type="PROSITE" id="PS51293">
    <property type="entry name" value="SANT"/>
    <property type="match status" value="1"/>
</dbReference>
<dbReference type="Pfam" id="PF00249">
    <property type="entry name" value="Myb_DNA-binding"/>
    <property type="match status" value="1"/>
</dbReference>
<dbReference type="FunFam" id="4.10.1240.50:FF:000005">
    <property type="entry name" value="Mesoderm induction early response protein 3"/>
    <property type="match status" value="1"/>
</dbReference>
<comment type="similarity">
    <text evidence="4">Belongs to the cytochrome c family.</text>
</comment>
<keyword evidence="22" id="KW-1185">Reference proteome</keyword>
<evidence type="ECO:0000313" key="21">
    <source>
        <dbReference type="EMBL" id="ELW65673.1"/>
    </source>
</evidence>
<dbReference type="PANTHER" id="PTHR10865">
    <property type="entry name" value="METASTASIS-ASSOCIATED PROTEIN AND MESODERM INDUCTION EARLY RESPONSE PROTEIN"/>
    <property type="match status" value="1"/>
</dbReference>
<dbReference type="Gene3D" id="1.10.10.60">
    <property type="entry name" value="Homeodomain-like"/>
    <property type="match status" value="1"/>
</dbReference>
<evidence type="ECO:0000259" key="20">
    <source>
        <dbReference type="PROSITE" id="PS51293"/>
    </source>
</evidence>
<dbReference type="InterPro" id="IPR002327">
    <property type="entry name" value="Cyt_c_1A/1B"/>
</dbReference>
<organism evidence="21 22">
    <name type="scientific">Tupaia chinensis</name>
    <name type="common">Chinese tree shrew</name>
    <name type="synonym">Tupaia belangeri chinensis</name>
    <dbReference type="NCBI Taxonomy" id="246437"/>
    <lineage>
        <taxon>Eukaryota</taxon>
        <taxon>Metazoa</taxon>
        <taxon>Chordata</taxon>
        <taxon>Craniata</taxon>
        <taxon>Vertebrata</taxon>
        <taxon>Euteleostomi</taxon>
        <taxon>Mammalia</taxon>
        <taxon>Eutheria</taxon>
        <taxon>Euarchontoglires</taxon>
        <taxon>Scandentia</taxon>
        <taxon>Tupaiidae</taxon>
        <taxon>Tupaia</taxon>
    </lineage>
</organism>
<dbReference type="SMART" id="SM00717">
    <property type="entry name" value="SANT"/>
    <property type="match status" value="1"/>
</dbReference>
<dbReference type="GO" id="GO:0020037">
    <property type="term" value="F:heme binding"/>
    <property type="evidence" value="ECO:0007669"/>
    <property type="project" value="InterPro"/>
</dbReference>
<dbReference type="PANTHER" id="PTHR10865:SF22">
    <property type="entry name" value="MESODERM INDUCTION EARLY RESPONSE PROTEIN 3"/>
    <property type="match status" value="1"/>
</dbReference>
<dbReference type="Gene3D" id="4.10.1240.50">
    <property type="match status" value="1"/>
</dbReference>
<dbReference type="GO" id="GO:0000122">
    <property type="term" value="P:negative regulation of transcription by RNA polymerase II"/>
    <property type="evidence" value="ECO:0007669"/>
    <property type="project" value="TreeGrafter"/>
</dbReference>
<dbReference type="GO" id="GO:0005758">
    <property type="term" value="C:mitochondrial intermembrane space"/>
    <property type="evidence" value="ECO:0007669"/>
    <property type="project" value="UniProtKB-SubCell"/>
</dbReference>
<dbReference type="InterPro" id="IPR009057">
    <property type="entry name" value="Homeodomain-like_sf"/>
</dbReference>
<keyword evidence="13" id="KW-0804">Transcription</keyword>
<dbReference type="PROSITE" id="PS51156">
    <property type="entry name" value="ELM2"/>
    <property type="match status" value="1"/>
</dbReference>
<dbReference type="EMBL" id="KB320678">
    <property type="protein sequence ID" value="ELW65673.1"/>
    <property type="molecule type" value="Genomic_DNA"/>
</dbReference>
<dbReference type="SMART" id="SM01189">
    <property type="entry name" value="ELM2"/>
    <property type="match status" value="1"/>
</dbReference>
<dbReference type="FunCoup" id="L9KSL6">
    <property type="interactions" value="1909"/>
</dbReference>
<dbReference type="PROSITE" id="PS51007">
    <property type="entry name" value="CYTC"/>
    <property type="match status" value="1"/>
</dbReference>
<evidence type="ECO:0000256" key="12">
    <source>
        <dbReference type="ARBA" id="ARBA00023015"/>
    </source>
</evidence>
<sequence>MGDVEKGKKIFVQKCVQCHTMEKGGKHKTGPNLHGLFGWKTGQAPGFSYTDANKNKGITWGEDTLREDLENPKKDIPGTKMIFAVGSLSSEDHDFDPTAEMLVHDYDDERTLEEEEMMDEGKNFSSEIEDLEKEGNMPLEDLLAFYGYEPTIPVVANSSANSSPSELADELPDMTLDKEEIAKDLLSGDDEETQSSADDLTPSVTSHETSDFFPRPLRSNTTCDGDKESEVEDVETDCGNSPEDLRKEIMIGLQYQAEIPPYLGEYDGNEKVYENEDQLLWCPDVVLESKVKEYLVETSLRTGNEKIMDRITPGTHTRDNEQALYELLKCNHNIKEAIERYCCNGKSSQEGMTAWTEEECRNFEHALMLFGKDFHLIQKNKVRTRTVAECVAFYYMWKKSERYDYFAQQTRFGKKRYNHHPGVTDYMDRLVDETEALGGTVNSSALTSNRPEPIPDQQLNILNSFTASDLTALTNSVATVCSPTDVNCLDDSFPPLGSAPRGQVNHVPVVTEELLTLPSNGENDCFNLFETGFYHSELNPMNMCSEESERPTKRLKMGIAVPESFMNDVSVNNLSVDFENHTHHITSAKMAVSVADFGSLSANETNGFISAHTLHQHAALHSE</sequence>
<dbReference type="GO" id="GO:0005654">
    <property type="term" value="C:nucleoplasm"/>
    <property type="evidence" value="ECO:0007669"/>
    <property type="project" value="UniProtKB-ARBA"/>
</dbReference>
<evidence type="ECO:0000256" key="5">
    <source>
        <dbReference type="ARBA" id="ARBA00022448"/>
    </source>
</evidence>